<dbReference type="GO" id="GO:0046872">
    <property type="term" value="F:metal ion binding"/>
    <property type="evidence" value="ECO:0007669"/>
    <property type="project" value="UniProtKB-KW"/>
</dbReference>
<keyword evidence="4" id="KW-0479">Metal-binding</keyword>
<evidence type="ECO:0000256" key="1">
    <source>
        <dbReference type="ARBA" id="ARBA00006401"/>
    </source>
</evidence>
<dbReference type="GO" id="GO:0046210">
    <property type="term" value="P:nitric oxide catabolic process"/>
    <property type="evidence" value="ECO:0007669"/>
    <property type="project" value="TreeGrafter"/>
</dbReference>
<evidence type="ECO:0000256" key="5">
    <source>
        <dbReference type="ARBA" id="ARBA00023004"/>
    </source>
</evidence>
<dbReference type="SUPFAM" id="SSF46458">
    <property type="entry name" value="Globin-like"/>
    <property type="match status" value="1"/>
</dbReference>
<evidence type="ECO:0000256" key="2">
    <source>
        <dbReference type="ARBA" id="ARBA00022617"/>
    </source>
</evidence>
<protein>
    <recommendedName>
        <fullName evidence="7">Globin domain-containing protein</fullName>
    </recommendedName>
</protein>
<dbReference type="GO" id="GO:0071949">
    <property type="term" value="F:FAD binding"/>
    <property type="evidence" value="ECO:0007669"/>
    <property type="project" value="TreeGrafter"/>
</dbReference>
<dbReference type="PRINTS" id="PR00188">
    <property type="entry name" value="PLANTGLOBIN"/>
</dbReference>
<dbReference type="Pfam" id="PF00042">
    <property type="entry name" value="Globin"/>
    <property type="match status" value="1"/>
</dbReference>
<keyword evidence="5" id="KW-0408">Iron</keyword>
<dbReference type="PANTHER" id="PTHR43396:SF3">
    <property type="entry name" value="FLAVOHEMOPROTEIN"/>
    <property type="match status" value="1"/>
</dbReference>
<dbReference type="GO" id="GO:0008941">
    <property type="term" value="F:nitric oxide dioxygenase NAD(P)H activity"/>
    <property type="evidence" value="ECO:0007669"/>
    <property type="project" value="TreeGrafter"/>
</dbReference>
<accession>N9Y857</accession>
<evidence type="ECO:0000256" key="4">
    <source>
        <dbReference type="ARBA" id="ARBA00022723"/>
    </source>
</evidence>
<dbReference type="GO" id="GO:0005344">
    <property type="term" value="F:oxygen carrier activity"/>
    <property type="evidence" value="ECO:0007669"/>
    <property type="project" value="UniProtKB-KW"/>
</dbReference>
<evidence type="ECO:0000256" key="6">
    <source>
        <dbReference type="RuleBase" id="RU000356"/>
    </source>
</evidence>
<feature type="domain" description="Globin" evidence="7">
    <location>
        <begin position="1"/>
        <end position="138"/>
    </location>
</feature>
<dbReference type="FunFam" id="1.10.490.10:FF:000003">
    <property type="entry name" value="Flavohemoprotein"/>
    <property type="match status" value="1"/>
</dbReference>
<gene>
    <name evidence="8" type="ORF">HMPREF1092_00006</name>
</gene>
<dbReference type="InterPro" id="IPR012292">
    <property type="entry name" value="Globin/Proto"/>
</dbReference>
<dbReference type="RefSeq" id="WP_002596525.1">
    <property type="nucleotide sequence ID" value="NZ_CAUWHC010000012.1"/>
</dbReference>
<keyword evidence="3 6" id="KW-0561">Oxygen transport</keyword>
<dbReference type="GO" id="GO:0019825">
    <property type="term" value="F:oxygen binding"/>
    <property type="evidence" value="ECO:0007669"/>
    <property type="project" value="InterPro"/>
</dbReference>
<dbReference type="GO" id="GO:0071500">
    <property type="term" value="P:cellular response to nitrosative stress"/>
    <property type="evidence" value="ECO:0007669"/>
    <property type="project" value="TreeGrafter"/>
</dbReference>
<dbReference type="InterPro" id="IPR000971">
    <property type="entry name" value="Globin"/>
</dbReference>
<keyword evidence="9" id="KW-1185">Reference proteome</keyword>
<evidence type="ECO:0000313" key="8">
    <source>
        <dbReference type="EMBL" id="ENZ03987.1"/>
    </source>
</evidence>
<dbReference type="PATRIC" id="fig|999411.4.peg.5"/>
<reference evidence="8 9" key="1">
    <citation type="submission" date="2013-01" db="EMBL/GenBank/DDBJ databases">
        <title>The Genome Sequence of Clostridium colicanis 209318.</title>
        <authorList>
            <consortium name="The Broad Institute Genome Sequencing Platform"/>
            <person name="Earl A."/>
            <person name="Ward D."/>
            <person name="Feldgarden M."/>
            <person name="Gevers D."/>
            <person name="Courvalin P."/>
            <person name="Lambert T."/>
            <person name="Walker B."/>
            <person name="Young S.K."/>
            <person name="Zeng Q."/>
            <person name="Gargeya S."/>
            <person name="Fitzgerald M."/>
            <person name="Haas B."/>
            <person name="Abouelleil A."/>
            <person name="Alvarado L."/>
            <person name="Arachchi H.M."/>
            <person name="Berlin A.M."/>
            <person name="Chapman S.B."/>
            <person name="Dewar J."/>
            <person name="Goldberg J."/>
            <person name="Griggs A."/>
            <person name="Gujja S."/>
            <person name="Hansen M."/>
            <person name="Howarth C."/>
            <person name="Imamovic A."/>
            <person name="Larimer J."/>
            <person name="McCowan C."/>
            <person name="Murphy C."/>
            <person name="Neiman D."/>
            <person name="Pearson M."/>
            <person name="Priest M."/>
            <person name="Roberts A."/>
            <person name="Saif S."/>
            <person name="Shea T."/>
            <person name="Sisk P."/>
            <person name="Sykes S."/>
            <person name="Wortman J."/>
            <person name="Nusbaum C."/>
            <person name="Birren B."/>
        </authorList>
    </citation>
    <scope>NUCLEOTIDE SEQUENCE [LARGE SCALE GENOMIC DNA]</scope>
    <source>
        <strain evidence="8 9">209318</strain>
    </source>
</reference>
<organism evidence="8 9">
    <name type="scientific">Clostridium thermobutyricum</name>
    <dbReference type="NCBI Taxonomy" id="29372"/>
    <lineage>
        <taxon>Bacteria</taxon>
        <taxon>Bacillati</taxon>
        <taxon>Bacillota</taxon>
        <taxon>Clostridia</taxon>
        <taxon>Eubacteriales</taxon>
        <taxon>Clostridiaceae</taxon>
        <taxon>Clostridium</taxon>
    </lineage>
</organism>
<dbReference type="CDD" id="cd14778">
    <property type="entry name" value="VtHb-like_SDgb"/>
    <property type="match status" value="1"/>
</dbReference>
<dbReference type="GO" id="GO:0020037">
    <property type="term" value="F:heme binding"/>
    <property type="evidence" value="ECO:0007669"/>
    <property type="project" value="InterPro"/>
</dbReference>
<evidence type="ECO:0000313" key="9">
    <source>
        <dbReference type="Proteomes" id="UP000013097"/>
    </source>
</evidence>
<proteinExistence type="inferred from homology"/>
<dbReference type="Gene3D" id="1.10.490.10">
    <property type="entry name" value="Globins"/>
    <property type="match status" value="1"/>
</dbReference>
<name>N9Y857_9CLOT</name>
<sequence>MLDQKTKDIVKSTVPVLKEHGVEITTEFYKDMFKRYPEVKNMFDMSKQKSGEQPKALAMTVLAAAQNIDNLEVLAPAVERIGKIHVDAKVKAEHYPIVGECLLRAIKTVLGDSATDEIIEAWGQAYEEIAKIFINVENKMYEAK</sequence>
<dbReference type="EMBL" id="AGYT01000001">
    <property type="protein sequence ID" value="ENZ03987.1"/>
    <property type="molecule type" value="Genomic_DNA"/>
</dbReference>
<comment type="similarity">
    <text evidence="6">Belongs to the globin family.</text>
</comment>
<comment type="caution">
    <text evidence="8">The sequence shown here is derived from an EMBL/GenBank/DDBJ whole genome shotgun (WGS) entry which is preliminary data.</text>
</comment>
<dbReference type="Proteomes" id="UP000013097">
    <property type="component" value="Unassembled WGS sequence"/>
</dbReference>
<comment type="similarity">
    <text evidence="1">In the C-terminal section; belongs to the flavoprotein pyridine nucleotide cytochrome reductase family.</text>
</comment>
<evidence type="ECO:0000259" key="7">
    <source>
        <dbReference type="PROSITE" id="PS01033"/>
    </source>
</evidence>
<keyword evidence="6" id="KW-0813">Transport</keyword>
<dbReference type="eggNOG" id="COG1017">
    <property type="taxonomic scope" value="Bacteria"/>
</dbReference>
<evidence type="ECO:0000256" key="3">
    <source>
        <dbReference type="ARBA" id="ARBA00022621"/>
    </source>
</evidence>
<dbReference type="HOGENOM" id="CLU_003827_13_2_9"/>
<keyword evidence="2 6" id="KW-0349">Heme</keyword>
<dbReference type="InterPro" id="IPR009050">
    <property type="entry name" value="Globin-like_sf"/>
</dbReference>
<dbReference type="PROSITE" id="PS01033">
    <property type="entry name" value="GLOBIN"/>
    <property type="match status" value="1"/>
</dbReference>
<dbReference type="PANTHER" id="PTHR43396">
    <property type="entry name" value="FLAVOHEMOPROTEIN"/>
    <property type="match status" value="1"/>
</dbReference>
<dbReference type="AlphaFoldDB" id="N9Y857"/>